<reference evidence="2 3" key="1">
    <citation type="journal article" date="2024" name="Nat. Commun.">
        <title>Phylogenomics reveals the evolutionary origins of lichenization in chlorophyte algae.</title>
        <authorList>
            <person name="Puginier C."/>
            <person name="Libourel C."/>
            <person name="Otte J."/>
            <person name="Skaloud P."/>
            <person name="Haon M."/>
            <person name="Grisel S."/>
            <person name="Petersen M."/>
            <person name="Berrin J.G."/>
            <person name="Delaux P.M."/>
            <person name="Dal Grande F."/>
            <person name="Keller J."/>
        </authorList>
    </citation>
    <scope>NUCLEOTIDE SEQUENCE [LARGE SCALE GENOMIC DNA]</scope>
    <source>
        <strain evidence="2 3">SAG 2145</strain>
    </source>
</reference>
<organism evidence="2 3">
    <name type="scientific">Apatococcus lobatus</name>
    <dbReference type="NCBI Taxonomy" id="904363"/>
    <lineage>
        <taxon>Eukaryota</taxon>
        <taxon>Viridiplantae</taxon>
        <taxon>Chlorophyta</taxon>
        <taxon>core chlorophytes</taxon>
        <taxon>Trebouxiophyceae</taxon>
        <taxon>Chlorellales</taxon>
        <taxon>Chlorellaceae</taxon>
        <taxon>Apatococcus</taxon>
    </lineage>
</organism>
<evidence type="ECO:0000313" key="2">
    <source>
        <dbReference type="EMBL" id="KAK9826681.1"/>
    </source>
</evidence>
<protein>
    <recommendedName>
        <fullName evidence="4">Meiosis regulator and mRNA stability factor 1</fullName>
    </recommendedName>
</protein>
<gene>
    <name evidence="2" type="ORF">WJX74_009673</name>
</gene>
<evidence type="ECO:0000256" key="1">
    <source>
        <dbReference type="SAM" id="MobiDB-lite"/>
    </source>
</evidence>
<proteinExistence type="predicted"/>
<evidence type="ECO:0008006" key="4">
    <source>
        <dbReference type="Google" id="ProtNLM"/>
    </source>
</evidence>
<dbReference type="AlphaFoldDB" id="A0AAW1QYZ2"/>
<comment type="caution">
    <text evidence="2">The sequence shown here is derived from an EMBL/GenBank/DDBJ whole genome shotgun (WGS) entry which is preliminary data.</text>
</comment>
<dbReference type="SUPFAM" id="SSF54928">
    <property type="entry name" value="RNA-binding domain, RBD"/>
    <property type="match status" value="1"/>
</dbReference>
<dbReference type="InterPro" id="IPR035979">
    <property type="entry name" value="RBD_domain_sf"/>
</dbReference>
<dbReference type="CDD" id="cd00590">
    <property type="entry name" value="RRM_SF"/>
    <property type="match status" value="1"/>
</dbReference>
<accession>A0AAW1QYZ2</accession>
<dbReference type="Proteomes" id="UP001438707">
    <property type="component" value="Unassembled WGS sequence"/>
</dbReference>
<dbReference type="GO" id="GO:0003676">
    <property type="term" value="F:nucleic acid binding"/>
    <property type="evidence" value="ECO:0007669"/>
    <property type="project" value="InterPro"/>
</dbReference>
<dbReference type="EMBL" id="JALJOS010000020">
    <property type="protein sequence ID" value="KAK9826681.1"/>
    <property type="molecule type" value="Genomic_DNA"/>
</dbReference>
<evidence type="ECO:0000313" key="3">
    <source>
        <dbReference type="Proteomes" id="UP001438707"/>
    </source>
</evidence>
<feature type="region of interest" description="Disordered" evidence="1">
    <location>
        <begin position="408"/>
        <end position="446"/>
    </location>
</feature>
<feature type="compositionally biased region" description="Low complexity" evidence="1">
    <location>
        <begin position="419"/>
        <end position="432"/>
    </location>
</feature>
<sequence>MPPTIPVGRPQPKLSKLVAQQEQETEGASAAAKFVFWDLQNTPLPAELCTLPLAVLNKLCKELGAARLTVVTEVPARTELGAELLRALKTTIGVQLLTFLKTPQQAAGSTAADYELKRAIQRFLLSAPSGGIMLVLSSDINLLSDIYQAKDLGLQVHLLCEAAICDAGLLEAADSHQDWLTFLKGLFGDFSCSHDQTLPDTAAESDLGSRKQISPAEDWTRRTIGIFNYPAGTLVTEVQQHATAFSSQFGRVIRTNVKIGSTQQPYAIVNFGTVEAAQAALAHKPKPAFNGTWVSPRPWNPPNPRISADVYWNGGPPLDEAGQALPQPQMSSAEDLAGRTVAIFHYPKHSDPVQVSQHAKSFGSQFGEVLSAHLKRGSGQQPYVILNFASITAAVAAVEHNQRPLFLGSPVDPTPWRLPSGPGSEGSSRPGSATRPRSAGQSQYAEYQGPPKVAYPQASAWIPPNIKAGITAVRLCYPKGFCREHAKVHAAACASTMGAITSIWACSGSMRNGTPTIGIQFAAAISAAKLRSQHLPTVQGTTVTVIPWEGSRIAKPSMGSGTERQVLLLCANFPHGYQLQQAQAYAAKHLGGMDGINFAVATRQMQSTTVYLCVSTQSHARHELQQQRKTASGAEICFNSVTLDAMRTMLGISAETWGSSNEAQLDPAIHTRVALPMTGAQTSGGGLPVIAAISTTGSRNMFLGIPGITNVASGMTEAGRKFAYTLFDSQRELAEARDTIKGRLTDVDPAGDLLEGDQVAHPIGSVRHTMNLTSANGLFSFLRHKQGKQNLPAEATDALCCMAIRDGQHWQIGTPNTLQYMAEVYYKGEEVSQSWLIWSLSKLGVPAPFGDHRSQAQLLQFLGSLVQACENKLGVFHACVFEARLEILITAADKHGLAMGSNQLKMLSQKFQYRVIPGIDDPQKAWQRAQTSVRAVPGKQVFATTWSGGLLFCAARPDMLSAGIKAYEAACDSQPLPH</sequence>
<keyword evidence="3" id="KW-1185">Reference proteome</keyword>
<name>A0AAW1QYZ2_9CHLO</name>